<feature type="transmembrane region" description="Helical" evidence="1">
    <location>
        <begin position="268"/>
        <end position="290"/>
    </location>
</feature>
<keyword evidence="1" id="KW-1133">Transmembrane helix</keyword>
<gene>
    <name evidence="2" type="ORF">J2S63_003744</name>
</gene>
<feature type="transmembrane region" description="Helical" evidence="1">
    <location>
        <begin position="62"/>
        <end position="82"/>
    </location>
</feature>
<keyword evidence="3" id="KW-1185">Reference proteome</keyword>
<dbReference type="PANTHER" id="PTHR36844">
    <property type="entry name" value="PROTEASE PRSW"/>
    <property type="match status" value="1"/>
</dbReference>
<evidence type="ECO:0000256" key="1">
    <source>
        <dbReference type="SAM" id="Phobius"/>
    </source>
</evidence>
<feature type="transmembrane region" description="Helical" evidence="1">
    <location>
        <begin position="163"/>
        <end position="184"/>
    </location>
</feature>
<dbReference type="Pfam" id="PF13367">
    <property type="entry name" value="PrsW-protease"/>
    <property type="match status" value="1"/>
</dbReference>
<dbReference type="Proteomes" id="UP001183648">
    <property type="component" value="Unassembled WGS sequence"/>
</dbReference>
<evidence type="ECO:0000313" key="3">
    <source>
        <dbReference type="Proteomes" id="UP001183648"/>
    </source>
</evidence>
<feature type="transmembrane region" description="Helical" evidence="1">
    <location>
        <begin position="33"/>
        <end position="56"/>
    </location>
</feature>
<comment type="caution">
    <text evidence="2">The sequence shown here is derived from an EMBL/GenBank/DDBJ whole genome shotgun (WGS) entry which is preliminary data.</text>
</comment>
<feature type="transmembrane region" description="Helical" evidence="1">
    <location>
        <begin position="236"/>
        <end position="256"/>
    </location>
</feature>
<feature type="transmembrane region" description="Helical" evidence="1">
    <location>
        <begin position="204"/>
        <end position="229"/>
    </location>
</feature>
<reference evidence="2 3" key="1">
    <citation type="submission" date="2023-07" db="EMBL/GenBank/DDBJ databases">
        <title>Sequencing the genomes of 1000 actinobacteria strains.</title>
        <authorList>
            <person name="Klenk H.-P."/>
        </authorList>
    </citation>
    <scope>NUCLEOTIDE SEQUENCE [LARGE SCALE GENOMIC DNA]</scope>
    <source>
        <strain evidence="2 3">DSM 19426</strain>
    </source>
</reference>
<dbReference type="PANTHER" id="PTHR36844:SF1">
    <property type="entry name" value="PROTEASE PRSW"/>
    <property type="match status" value="1"/>
</dbReference>
<name>A0ABU2C0K9_9ACTN</name>
<dbReference type="InterPro" id="IPR026898">
    <property type="entry name" value="PrsW"/>
</dbReference>
<proteinExistence type="predicted"/>
<dbReference type="RefSeq" id="WP_310305563.1">
    <property type="nucleotide sequence ID" value="NZ_BAAAPS010000005.1"/>
</dbReference>
<accession>A0ABU2C0K9</accession>
<feature type="transmembrane region" description="Helical" evidence="1">
    <location>
        <begin position="94"/>
        <end position="115"/>
    </location>
</feature>
<dbReference type="EMBL" id="JAVDYG010000001">
    <property type="protein sequence ID" value="MDR7364191.1"/>
    <property type="molecule type" value="Genomic_DNA"/>
</dbReference>
<protein>
    <submittedName>
        <fullName evidence="2">RsiW-degrading membrane proteinase PrsW (M82 family)</fullName>
    </submittedName>
</protein>
<sequence>MSQAYGPAGRTYAGPPARPAIPPAVRKYGPRGALFAVVVSVALLLGALVMGFVLVASGEPRAIGIGIVLATLPVGPLVAAYFWLDRYEPEPTRLLVLAFAWGALVATGAALVLQAVEQMVNSSGEQFSAIVMAPLTEEAAKGFFVLLMLWLRRHVIDGLVDALVYAGLVGVGFAFTENILYFAGAYTGGPDFGPGGIASATSLFVLRGVLSPFAHPLFTSATALGVAVAVTSRSGLLRLAAPVGGYLAAVVMHAWWNGSAFLGGGQYFLLTYVFAMVPGFLAMVSLALWGRAREGRLLARAMHDLTRYGYLSPAELPALVSLRARRGARRQAAAHGGPEAGRLVREYQQQAVELATLHNRVMRGTAPAGSLERGTLMLQRLTALRLATGWLR</sequence>
<feature type="transmembrane region" description="Helical" evidence="1">
    <location>
        <begin position="127"/>
        <end position="151"/>
    </location>
</feature>
<organism evidence="2 3">
    <name type="scientific">Nocardioides marmoribigeumensis</name>
    <dbReference type="NCBI Taxonomy" id="433649"/>
    <lineage>
        <taxon>Bacteria</taxon>
        <taxon>Bacillati</taxon>
        <taxon>Actinomycetota</taxon>
        <taxon>Actinomycetes</taxon>
        <taxon>Propionibacteriales</taxon>
        <taxon>Nocardioidaceae</taxon>
        <taxon>Nocardioides</taxon>
    </lineage>
</organism>
<evidence type="ECO:0000313" key="2">
    <source>
        <dbReference type="EMBL" id="MDR7364191.1"/>
    </source>
</evidence>
<keyword evidence="1" id="KW-0812">Transmembrane</keyword>
<keyword evidence="1" id="KW-0472">Membrane</keyword>